<dbReference type="OrthoDB" id="78101at2759"/>
<comment type="caution">
    <text evidence="4">The sequence shown here is derived from an EMBL/GenBank/DDBJ whole genome shotgun (WGS) entry which is preliminary data.</text>
</comment>
<feature type="compositionally biased region" description="Low complexity" evidence="2">
    <location>
        <begin position="175"/>
        <end position="198"/>
    </location>
</feature>
<dbReference type="InterPro" id="IPR018247">
    <property type="entry name" value="EF_Hand_1_Ca_BS"/>
</dbReference>
<dbReference type="STRING" id="554055.A0A2P6VPH2"/>
<sequence>MKDVGRNAYDVPDPSKPAKTTWDYHLDAERAAASDIKQAAFKAMGASSSSDVLDSDRLRKMFDADRVEKIMAAADKNKDGKISYQEFYDMFGKVKAAIEGHSGLLGKQAAVRVRNWLKKLSEETANVVWKKNRNAYARLLLEQLRCGKLGEPFGGQPPGGPLPTLPKHLAYAFKPPRASGSPRGAAGAEEAWQEAAAGPPQLSSWQPAAVSPPQQPQRAAQQLQQQQHPSGRQLNASEQLDEYLGRAEFRRAQHAGEQAHAAASMAAAAASAAVLEQLDDAGGLQYLPGTRMQLRGAEGRRVDTHQLNDVGWQPSKLELEAQLGASRERQAELEWRLGQMEGLVRQHAALLQPAAPLGSLLDAIDDGHMSPPRSRSGKKELDDLIERYEAKRRQWQAGPAWAAPRAAVEAQRPPPIAYSDESEILQQLDNFQRGTEKIRRQLGGGGGGGSDGGYASSSLAAHTSRGSHWEGAMERTPLRQHPMGLLHGSGYTPGRSLDLFDGLPPSPAVLAANRAAGNRHVQHAGHHLWHSSSGHGDPPQQTAQPPAPQQATSSSTGGRPGVSPAAAPAQEQRPRSPIGLEVRHTKKSAAAAERAGVAAQPPPGAAAALARLKSKRQLAVGALSPVAAAAAEEEEEQQQQQQQHQWATGTHGRQLQHDEGVQVRQDASWLAKDVGVQAPTPPAATLLPPDSNAAVVAEVRELRSKLLASMQKHAPEGSDLPSMGMFGGGGAASSSSLGAVQSWRREQQQHSGVGAGDWRQQHSGVGSDDWRLPAVSAAAPPASVSHSSLLSDPPTSRWAEPAVSSVAVGSSSKFRLTDDGLDGGLAGRRRLSDLPSGGDTPASLLSGRGASLARLSSLDTGPSLSRGHSSFDLGAFEAQTEALRLRLAGL</sequence>
<protein>
    <submittedName>
        <fullName evidence="4">Centrosomal of 112 kDa-like isoform X1</fullName>
    </submittedName>
</protein>
<evidence type="ECO:0000256" key="1">
    <source>
        <dbReference type="ARBA" id="ARBA00022837"/>
    </source>
</evidence>
<dbReference type="PANTHER" id="PTHR18871:SF2">
    <property type="entry name" value="CENTROSOMAL PROTEIN OF 112 KDA"/>
    <property type="match status" value="1"/>
</dbReference>
<proteinExistence type="predicted"/>
<dbReference type="InterPro" id="IPR002048">
    <property type="entry name" value="EF_hand_dom"/>
</dbReference>
<dbReference type="CDD" id="cd00051">
    <property type="entry name" value="EFh"/>
    <property type="match status" value="1"/>
</dbReference>
<evidence type="ECO:0000256" key="2">
    <source>
        <dbReference type="SAM" id="MobiDB-lite"/>
    </source>
</evidence>
<feature type="region of interest" description="Disordered" evidence="2">
    <location>
        <begin position="173"/>
        <end position="234"/>
    </location>
</feature>
<dbReference type="Gene3D" id="1.10.238.10">
    <property type="entry name" value="EF-hand"/>
    <property type="match status" value="1"/>
</dbReference>
<name>A0A2P6VPH2_9CHLO</name>
<feature type="domain" description="EF-hand" evidence="3">
    <location>
        <begin position="62"/>
        <end position="97"/>
    </location>
</feature>
<dbReference type="PANTHER" id="PTHR18871">
    <property type="entry name" value="CENTROSOMAL PROTEIN OF 112 KDA"/>
    <property type="match status" value="1"/>
</dbReference>
<dbReference type="Proteomes" id="UP000239649">
    <property type="component" value="Unassembled WGS sequence"/>
</dbReference>
<feature type="compositionally biased region" description="Low complexity" evidence="2">
    <location>
        <begin position="206"/>
        <end position="227"/>
    </location>
</feature>
<dbReference type="EMBL" id="LHPF02000002">
    <property type="protein sequence ID" value="PSC75969.1"/>
    <property type="molecule type" value="Genomic_DNA"/>
</dbReference>
<evidence type="ECO:0000259" key="3">
    <source>
        <dbReference type="PROSITE" id="PS50222"/>
    </source>
</evidence>
<dbReference type="SMART" id="SM00054">
    <property type="entry name" value="EFh"/>
    <property type="match status" value="1"/>
</dbReference>
<feature type="compositionally biased region" description="Low complexity" evidence="2">
    <location>
        <begin position="563"/>
        <end position="577"/>
    </location>
</feature>
<feature type="region of interest" description="Disordered" evidence="2">
    <location>
        <begin position="1"/>
        <end position="20"/>
    </location>
</feature>
<dbReference type="PROSITE" id="PS00018">
    <property type="entry name" value="EF_HAND_1"/>
    <property type="match status" value="1"/>
</dbReference>
<keyword evidence="5" id="KW-1185">Reference proteome</keyword>
<feature type="compositionally biased region" description="Low complexity" evidence="2">
    <location>
        <begin position="589"/>
        <end position="600"/>
    </location>
</feature>
<gene>
    <name evidence="4" type="ORF">C2E20_1629</name>
</gene>
<dbReference type="InterPro" id="IPR027831">
    <property type="entry name" value="DUF4485"/>
</dbReference>
<evidence type="ECO:0000313" key="4">
    <source>
        <dbReference type="EMBL" id="PSC75969.1"/>
    </source>
</evidence>
<feature type="compositionally biased region" description="Gly residues" evidence="2">
    <location>
        <begin position="442"/>
        <end position="452"/>
    </location>
</feature>
<feature type="compositionally biased region" description="Low complexity" evidence="2">
    <location>
        <begin position="530"/>
        <end position="556"/>
    </location>
</feature>
<feature type="compositionally biased region" description="Basic residues" evidence="2">
    <location>
        <begin position="520"/>
        <end position="529"/>
    </location>
</feature>
<organism evidence="4 5">
    <name type="scientific">Micractinium conductrix</name>
    <dbReference type="NCBI Taxonomy" id="554055"/>
    <lineage>
        <taxon>Eukaryota</taxon>
        <taxon>Viridiplantae</taxon>
        <taxon>Chlorophyta</taxon>
        <taxon>core chlorophytes</taxon>
        <taxon>Trebouxiophyceae</taxon>
        <taxon>Chlorellales</taxon>
        <taxon>Chlorellaceae</taxon>
        <taxon>Chlorella clade</taxon>
        <taxon>Micractinium</taxon>
    </lineage>
</organism>
<feature type="region of interest" description="Disordered" evidence="2">
    <location>
        <begin position="630"/>
        <end position="658"/>
    </location>
</feature>
<dbReference type="InterPro" id="IPR055310">
    <property type="entry name" value="CEP112"/>
</dbReference>
<feature type="region of interest" description="Disordered" evidence="2">
    <location>
        <begin position="729"/>
        <end position="769"/>
    </location>
</feature>
<dbReference type="SUPFAM" id="SSF47473">
    <property type="entry name" value="EF-hand"/>
    <property type="match status" value="1"/>
</dbReference>
<evidence type="ECO:0000313" key="5">
    <source>
        <dbReference type="Proteomes" id="UP000239649"/>
    </source>
</evidence>
<accession>A0A2P6VPH2</accession>
<feature type="region of interest" description="Disordered" evidence="2">
    <location>
        <begin position="517"/>
        <end position="600"/>
    </location>
</feature>
<reference evidence="4 5" key="1">
    <citation type="journal article" date="2018" name="Plant J.">
        <title>Genome sequences of Chlorella sorokiniana UTEX 1602 and Micractinium conductrix SAG 241.80: implications to maltose excretion by a green alga.</title>
        <authorList>
            <person name="Arriola M.B."/>
            <person name="Velmurugan N."/>
            <person name="Zhang Y."/>
            <person name="Plunkett M.H."/>
            <person name="Hondzo H."/>
            <person name="Barney B.M."/>
        </authorList>
    </citation>
    <scope>NUCLEOTIDE SEQUENCE [LARGE SCALE GENOMIC DNA]</scope>
    <source>
        <strain evidence="4 5">SAG 241.80</strain>
    </source>
</reference>
<keyword evidence="1" id="KW-0106">Calcium</keyword>
<dbReference type="GO" id="GO:0005509">
    <property type="term" value="F:calcium ion binding"/>
    <property type="evidence" value="ECO:0007669"/>
    <property type="project" value="InterPro"/>
</dbReference>
<dbReference type="Pfam" id="PF14846">
    <property type="entry name" value="DUF4485"/>
    <property type="match status" value="1"/>
</dbReference>
<dbReference type="AlphaFoldDB" id="A0A2P6VPH2"/>
<feature type="region of interest" description="Disordered" evidence="2">
    <location>
        <begin position="439"/>
        <end position="470"/>
    </location>
</feature>
<dbReference type="PROSITE" id="PS50222">
    <property type="entry name" value="EF_HAND_2"/>
    <property type="match status" value="1"/>
</dbReference>
<dbReference type="InterPro" id="IPR011992">
    <property type="entry name" value="EF-hand-dom_pair"/>
</dbReference>
<feature type="compositionally biased region" description="Polar residues" evidence="2">
    <location>
        <begin position="644"/>
        <end position="653"/>
    </location>
</feature>